<accession>A0AAW5KDA4</accession>
<name>A0AAW5KDA4_9FIRM</name>
<organism evidence="1 2">
    <name type="scientific">Bittarella massiliensis</name>
    <name type="common">ex Durand et al. 2017</name>
    <dbReference type="NCBI Taxonomy" id="1720313"/>
    <lineage>
        <taxon>Bacteria</taxon>
        <taxon>Bacillati</taxon>
        <taxon>Bacillota</taxon>
        <taxon>Clostridia</taxon>
        <taxon>Eubacteriales</taxon>
        <taxon>Oscillospiraceae</taxon>
        <taxon>Bittarella (ex Durand et al. 2017)</taxon>
    </lineage>
</organism>
<gene>
    <name evidence="1" type="ORF">NE646_03225</name>
</gene>
<evidence type="ECO:0000313" key="2">
    <source>
        <dbReference type="Proteomes" id="UP001205063"/>
    </source>
</evidence>
<dbReference type="EMBL" id="JANGAB010000001">
    <property type="protein sequence ID" value="MCQ4948684.1"/>
    <property type="molecule type" value="Genomic_DNA"/>
</dbReference>
<sequence>MLVGQKLHKISSFFLSKEASFNSKYAVSSNGILAFFVEYLGEINISKKDDRLFGGGDPYPFEWDFICRAVHTFADED</sequence>
<dbReference type="RefSeq" id="WP_256135461.1">
    <property type="nucleotide sequence ID" value="NZ_JANGAB010000001.1"/>
</dbReference>
<evidence type="ECO:0000313" key="1">
    <source>
        <dbReference type="EMBL" id="MCQ4948684.1"/>
    </source>
</evidence>
<proteinExistence type="predicted"/>
<protein>
    <submittedName>
        <fullName evidence="1">Uncharacterized protein</fullName>
    </submittedName>
</protein>
<comment type="caution">
    <text evidence="1">The sequence shown here is derived from an EMBL/GenBank/DDBJ whole genome shotgun (WGS) entry which is preliminary data.</text>
</comment>
<dbReference type="AlphaFoldDB" id="A0AAW5KDA4"/>
<reference evidence="1" key="1">
    <citation type="submission" date="2022-06" db="EMBL/GenBank/DDBJ databases">
        <title>Isolation of gut microbiota from human fecal samples.</title>
        <authorList>
            <person name="Pamer E.G."/>
            <person name="Barat B."/>
            <person name="Waligurski E."/>
            <person name="Medina S."/>
            <person name="Paddock L."/>
            <person name="Mostad J."/>
        </authorList>
    </citation>
    <scope>NUCLEOTIDE SEQUENCE</scope>
    <source>
        <strain evidence="1">DFI.7.96</strain>
    </source>
</reference>
<dbReference type="Proteomes" id="UP001205063">
    <property type="component" value="Unassembled WGS sequence"/>
</dbReference>